<dbReference type="EMBL" id="ABCB02000018">
    <property type="protein sequence ID" value="EDO61363.1"/>
    <property type="molecule type" value="Genomic_DNA"/>
</dbReference>
<sequence>MFQRRVLPIKALYWASNARSSKMIQSRRQLWKPYGSL</sequence>
<dbReference type="AlphaFoldDB" id="A7VT67"/>
<comment type="caution">
    <text evidence="1">The sequence shown here is derived from an EMBL/GenBank/DDBJ whole genome shotgun (WGS) entry which is preliminary data.</text>
</comment>
<reference evidence="1 2" key="1">
    <citation type="submission" date="2007-08" db="EMBL/GenBank/DDBJ databases">
        <title>Draft genome sequence of Clostridium leptum (DSM 753).</title>
        <authorList>
            <person name="Sudarsanam P."/>
            <person name="Ley R."/>
            <person name="Guruge J."/>
            <person name="Turnbaugh P.J."/>
            <person name="Mahowald M."/>
            <person name="Liep D."/>
            <person name="Gordon J."/>
        </authorList>
    </citation>
    <scope>NUCLEOTIDE SEQUENCE [LARGE SCALE GENOMIC DNA]</scope>
    <source>
        <strain evidence="1 2">DSM 753</strain>
    </source>
</reference>
<reference evidence="1 2" key="2">
    <citation type="submission" date="2007-08" db="EMBL/GenBank/DDBJ databases">
        <authorList>
            <person name="Fulton L."/>
            <person name="Clifton S."/>
            <person name="Fulton B."/>
            <person name="Xu J."/>
            <person name="Minx P."/>
            <person name="Pepin K.H."/>
            <person name="Johnson M."/>
            <person name="Thiruvilangam P."/>
            <person name="Bhonagiri V."/>
            <person name="Nash W.E."/>
            <person name="Wang C."/>
            <person name="Mardis E.R."/>
            <person name="Wilson R.K."/>
        </authorList>
    </citation>
    <scope>NUCLEOTIDE SEQUENCE [LARGE SCALE GENOMIC DNA]</scope>
    <source>
        <strain evidence="1 2">DSM 753</strain>
    </source>
</reference>
<evidence type="ECO:0000313" key="2">
    <source>
        <dbReference type="Proteomes" id="UP000003490"/>
    </source>
</evidence>
<dbReference type="Proteomes" id="UP000003490">
    <property type="component" value="Unassembled WGS sequence"/>
</dbReference>
<name>A7VT67_9FIRM</name>
<organism evidence="1 2">
    <name type="scientific">[Clostridium] leptum DSM 753</name>
    <dbReference type="NCBI Taxonomy" id="428125"/>
    <lineage>
        <taxon>Bacteria</taxon>
        <taxon>Bacillati</taxon>
        <taxon>Bacillota</taxon>
        <taxon>Clostridia</taxon>
        <taxon>Eubacteriales</taxon>
        <taxon>Oscillospiraceae</taxon>
        <taxon>Oscillospiraceae incertae sedis</taxon>
    </lineage>
</organism>
<proteinExistence type="predicted"/>
<evidence type="ECO:0000313" key="1">
    <source>
        <dbReference type="EMBL" id="EDO61363.1"/>
    </source>
</evidence>
<gene>
    <name evidence="1" type="ORF">CLOLEP_01758</name>
</gene>
<protein>
    <submittedName>
        <fullName evidence="1">Uncharacterized protein</fullName>
    </submittedName>
</protein>
<dbReference type="HOGENOM" id="CLU_3342279_0_0_9"/>
<accession>A7VT67</accession>